<evidence type="ECO:0000313" key="1">
    <source>
        <dbReference type="EMBL" id="AKA40841.1"/>
    </source>
</evidence>
<reference evidence="1 2" key="1">
    <citation type="submission" date="2015-02" db="EMBL/GenBank/DDBJ databases">
        <authorList>
            <person name="Das S.R."/>
            <person name="Halpin R.A."/>
            <person name="Stucker K.M."/>
            <person name="Akopov A."/>
            <person name="Fedorova N."/>
            <person name="Puri V."/>
            <person name="Stockwell T."/>
            <person name="Amedeo P."/>
            <person name="Katzel D."/>
            <person name="Schobel S."/>
            <person name="Shrivastava S."/>
            <person name="Nyaga M.M."/>
            <person name="Magagula N.B."/>
            <person name="Peenze I."/>
            <person name="Seheri M.L."/>
            <person name="Mwenda J."/>
            <person name="Wentworth D.E."/>
            <person name="Mphahlele J."/>
        </authorList>
    </citation>
    <scope>NUCLEOTIDE SEQUENCE [LARGE SCALE GENOMIC DNA]</scope>
    <source>
        <strain evidence="1 2">RVB/Human-wt/SEN/MRC-DPRU4680/2010/GXP[X]</strain>
    </source>
</reference>
<dbReference type="EMBL" id="KP753129">
    <property type="protein sequence ID" value="AKA40841.1"/>
    <property type="molecule type" value="Genomic_RNA"/>
</dbReference>
<accession>A0A0D5Z8L4</accession>
<dbReference type="Proteomes" id="UP000246455">
    <property type="component" value="Genome"/>
</dbReference>
<organism evidence="1 2">
    <name type="scientific">Rotavirus B</name>
    <dbReference type="NCBI Taxonomy" id="28876"/>
    <lineage>
        <taxon>Viruses</taxon>
        <taxon>Riboviria</taxon>
        <taxon>Orthornavirae</taxon>
        <taxon>Duplornaviricota</taxon>
        <taxon>Resentoviricetes</taxon>
        <taxon>Reovirales</taxon>
        <taxon>Sedoreoviridae</taxon>
        <taxon>Rotavirus</taxon>
        <taxon>Rotavirus betagastroenteritidis</taxon>
    </lineage>
</organism>
<proteinExistence type="predicted"/>
<gene>
    <name evidence="1" type="primary">NSP1</name>
    <name evidence="1" type="ORF">NC78_46697gpNSP1</name>
</gene>
<protein>
    <submittedName>
        <fullName evidence="1">Non-structural protein 1-2</fullName>
    </submittedName>
</protein>
<name>A0A0D5Z8L4_9REOV</name>
<evidence type="ECO:0000313" key="2">
    <source>
        <dbReference type="Proteomes" id="UP000246455"/>
    </source>
</evidence>
<sequence length="321" mass="36932">MEYRHFLSEISDKTDLLPKYMSNQSCNPAQSSKKPEKISFIMYDNSLHECPEMPGDSILISDICPLNHEHFCGGIHIPQQENTSPKGRLAHAAADKIIWPCGLRSMKINDREIEGYIFVKCRCGNLYPTWIPGERNFFFITCCANDTAAVKLGKTDGDKCQNCSKLNRWYFPGLGFNSDVSQYKTRFFCPACTPIRDLVSNMTRFGSTVFKSPSYTDMLKNYEWKRNLPNNSEIAFRALNSPFIQTSITTYSKIDADVNSMTVTELVASVNRTWNTELKIIPINRTKVLFKDYYRGKSIIFHDNDHLHNQILLTLTDWHFL</sequence>